<dbReference type="Pfam" id="PF01012">
    <property type="entry name" value="ETF"/>
    <property type="match status" value="1"/>
</dbReference>
<evidence type="ECO:0000259" key="4">
    <source>
        <dbReference type="PROSITE" id="PS51379"/>
    </source>
</evidence>
<proteinExistence type="inferred from homology"/>
<dbReference type="EMBL" id="UAWC01000027">
    <property type="protein sequence ID" value="SQB36764.1"/>
    <property type="molecule type" value="Genomic_DNA"/>
</dbReference>
<protein>
    <submittedName>
        <fullName evidence="5">Electron transfer flavoprotein alpha-subunit</fullName>
    </submittedName>
</protein>
<evidence type="ECO:0000256" key="3">
    <source>
        <dbReference type="PIRSR" id="PIRSR000089-1"/>
    </source>
</evidence>
<evidence type="ECO:0000313" key="5">
    <source>
        <dbReference type="EMBL" id="SQB36764.1"/>
    </source>
</evidence>
<accession>A0A239ZP78</accession>
<dbReference type="SUPFAM" id="SSF52402">
    <property type="entry name" value="Adenine nucleotide alpha hydrolases-like"/>
    <property type="match status" value="1"/>
</dbReference>
<dbReference type="AlphaFoldDB" id="A0A239ZP78"/>
<dbReference type="SUPFAM" id="SSF52467">
    <property type="entry name" value="DHS-like NAD/FAD-binding domain"/>
    <property type="match status" value="1"/>
</dbReference>
<evidence type="ECO:0000256" key="2">
    <source>
        <dbReference type="ARBA" id="ARBA00022630"/>
    </source>
</evidence>
<name>A0A239ZP78_CLOCO</name>
<dbReference type="Gene3D" id="3.30.70.20">
    <property type="match status" value="1"/>
</dbReference>
<dbReference type="Gene3D" id="3.40.50.620">
    <property type="entry name" value="HUPs"/>
    <property type="match status" value="1"/>
</dbReference>
<dbReference type="InterPro" id="IPR001308">
    <property type="entry name" value="ETF_a/FixB"/>
</dbReference>
<evidence type="ECO:0000256" key="1">
    <source>
        <dbReference type="ARBA" id="ARBA00005817"/>
    </source>
</evidence>
<feature type="binding site" evidence="3">
    <location>
        <begin position="310"/>
        <end position="311"/>
    </location>
    <ligand>
        <name>FAD</name>
        <dbReference type="ChEBI" id="CHEBI:57692"/>
    </ligand>
</feature>
<feature type="domain" description="4Fe-4S ferredoxin-type" evidence="4">
    <location>
        <begin position="33"/>
        <end position="61"/>
    </location>
</feature>
<dbReference type="PROSITE" id="PS51379">
    <property type="entry name" value="4FE4S_FER_2"/>
    <property type="match status" value="1"/>
</dbReference>
<dbReference type="PIRSF" id="PIRSF000089">
    <property type="entry name" value="Electra_flavoP_a"/>
    <property type="match status" value="1"/>
</dbReference>
<dbReference type="InterPro" id="IPR017896">
    <property type="entry name" value="4Fe4S_Fe-S-bd"/>
</dbReference>
<sequence>MGKLYINQNMLNKKNIDELIKICPFNAIEEMEGKLSINAGCKMCKLCVKKGPKGVIEFIEESIEKIDKTKWKGITVYVDHTEGRIHPVTYELIGKAKELAAKINHPVYAVFIGYNIKDKAEEILYYGVDKVFVYDEKEFKDFRIEPYAVAFEDFINKVNPCAVLVGATTVGRSLAPRVAARFRTGLTADCTVLDMKENTDLVQIRPAFGGNIMAQIVTPNKRPQFCTVRYKIMNEAKKSEKKSGKIIKCEISKEKLKSNIEVLNTVKKEKEEDISEADVIVVAGRGVKTEKDMDMIKELADNLGAQIAGTRPLIEMGWVGPKKQIGLSGRTVKPKLIITCGVSGSVQFIAGMNSSEHIFAINEDPNASIFNVAHYGVVGDIYEVVPQIIKNIKNHKSIV</sequence>
<feature type="binding site" evidence="3">
    <location>
        <position position="362"/>
    </location>
    <ligand>
        <name>FAD</name>
        <dbReference type="ChEBI" id="CHEBI:57692"/>
    </ligand>
</feature>
<reference evidence="5 6" key="1">
    <citation type="submission" date="2018-06" db="EMBL/GenBank/DDBJ databases">
        <authorList>
            <consortium name="Pathogen Informatics"/>
            <person name="Doyle S."/>
        </authorList>
    </citation>
    <scope>NUCLEOTIDE SEQUENCE [LARGE SCALE GENOMIC DNA]</scope>
    <source>
        <strain evidence="5 6">NCTC13028</strain>
    </source>
</reference>
<dbReference type="GO" id="GO:0033539">
    <property type="term" value="P:fatty acid beta-oxidation using acyl-CoA dehydrogenase"/>
    <property type="evidence" value="ECO:0007669"/>
    <property type="project" value="TreeGrafter"/>
</dbReference>
<dbReference type="Gene3D" id="3.40.50.1220">
    <property type="entry name" value="TPP-binding domain"/>
    <property type="match status" value="1"/>
</dbReference>
<dbReference type="Proteomes" id="UP000250223">
    <property type="component" value="Unassembled WGS sequence"/>
</dbReference>
<comment type="similarity">
    <text evidence="1">Belongs to the ETF alpha-subunit/FixB family.</text>
</comment>
<dbReference type="PANTHER" id="PTHR43153:SF1">
    <property type="entry name" value="ELECTRON TRANSFER FLAVOPROTEIN SUBUNIT ALPHA, MITOCHONDRIAL"/>
    <property type="match status" value="1"/>
</dbReference>
<dbReference type="SMART" id="SM00893">
    <property type="entry name" value="ETF"/>
    <property type="match status" value="1"/>
</dbReference>
<dbReference type="InterPro" id="IPR029035">
    <property type="entry name" value="DHS-like_NAD/FAD-binding_dom"/>
</dbReference>
<dbReference type="GO" id="GO:0009055">
    <property type="term" value="F:electron transfer activity"/>
    <property type="evidence" value="ECO:0007669"/>
    <property type="project" value="InterPro"/>
</dbReference>
<dbReference type="InterPro" id="IPR014731">
    <property type="entry name" value="ETF_asu_C"/>
</dbReference>
<keyword evidence="2" id="KW-0285">Flavoprotein</keyword>
<dbReference type="InterPro" id="IPR014729">
    <property type="entry name" value="Rossmann-like_a/b/a_fold"/>
</dbReference>
<feature type="binding site" evidence="3">
    <location>
        <begin position="380"/>
        <end position="381"/>
    </location>
    <ligand>
        <name>FAD</name>
        <dbReference type="ChEBI" id="CHEBI:57692"/>
    </ligand>
</feature>
<dbReference type="Pfam" id="PF00766">
    <property type="entry name" value="ETF_alpha"/>
    <property type="match status" value="1"/>
</dbReference>
<dbReference type="GO" id="GO:0050660">
    <property type="term" value="F:flavin adenine dinucleotide binding"/>
    <property type="evidence" value="ECO:0007669"/>
    <property type="project" value="InterPro"/>
</dbReference>
<dbReference type="SUPFAM" id="SSF54862">
    <property type="entry name" value="4Fe-4S ferredoxins"/>
    <property type="match status" value="1"/>
</dbReference>
<feature type="binding site" evidence="3">
    <location>
        <begin position="324"/>
        <end position="328"/>
    </location>
    <ligand>
        <name>FAD</name>
        <dbReference type="ChEBI" id="CHEBI:57692"/>
    </ligand>
</feature>
<dbReference type="InterPro" id="IPR033947">
    <property type="entry name" value="ETF_alpha_N"/>
</dbReference>
<dbReference type="CDD" id="cd01715">
    <property type="entry name" value="ETF_alpha"/>
    <property type="match status" value="1"/>
</dbReference>
<evidence type="ECO:0000313" key="6">
    <source>
        <dbReference type="Proteomes" id="UP000250223"/>
    </source>
</evidence>
<dbReference type="GeneID" id="70576713"/>
<dbReference type="RefSeq" id="WP_095177527.1">
    <property type="nucleotide sequence ID" value="NZ_CP173238.1"/>
</dbReference>
<comment type="cofactor">
    <cofactor evidence="3">
        <name>FAD</name>
        <dbReference type="ChEBI" id="CHEBI:57692"/>
    </cofactor>
    <text evidence="3">Binds 1 FAD per dimer.</text>
</comment>
<gene>
    <name evidence="5" type="primary">etfA_2</name>
    <name evidence="5" type="ORF">NCTC13028_02574</name>
</gene>
<feature type="binding site" evidence="3">
    <location>
        <position position="285"/>
    </location>
    <ligand>
        <name>FAD</name>
        <dbReference type="ChEBI" id="CHEBI:57692"/>
    </ligand>
</feature>
<dbReference type="PANTHER" id="PTHR43153">
    <property type="entry name" value="ELECTRON TRANSFER FLAVOPROTEIN ALPHA"/>
    <property type="match status" value="1"/>
</dbReference>
<dbReference type="InterPro" id="IPR014730">
    <property type="entry name" value="ETF_a/b_N"/>
</dbReference>
<organism evidence="5 6">
    <name type="scientific">Clostridium cochlearium</name>
    <dbReference type="NCBI Taxonomy" id="1494"/>
    <lineage>
        <taxon>Bacteria</taxon>
        <taxon>Bacillati</taxon>
        <taxon>Bacillota</taxon>
        <taxon>Clostridia</taxon>
        <taxon>Eubacteriales</taxon>
        <taxon>Clostridiaceae</taxon>
        <taxon>Clostridium</taxon>
    </lineage>
</organism>
<keyword evidence="3" id="KW-0274">FAD</keyword>